<protein>
    <submittedName>
        <fullName evidence="1">CopG family transcriptional regulator</fullName>
    </submittedName>
</protein>
<dbReference type="CDD" id="cd21631">
    <property type="entry name" value="RHH_CopG_NikR-like"/>
    <property type="match status" value="1"/>
</dbReference>
<proteinExistence type="predicted"/>
<reference evidence="1 2" key="1">
    <citation type="journal article" date="2019" name="Int. J. Syst. Evol. Microbiol.">
        <title>Bifidobacterium jacchi sp. nov., isolated from the faeces of a baby common marmoset (Callithrix jacchus).</title>
        <authorList>
            <person name="Modesto M."/>
            <person name="Watanabe K."/>
            <person name="Arita M."/>
            <person name="Satti M."/>
            <person name="Oki K."/>
            <person name="Sciavilla P."/>
            <person name="Patavino C."/>
            <person name="Camma C."/>
            <person name="Michelini S."/>
            <person name="Sgorbati B."/>
            <person name="Mattarelli P."/>
        </authorList>
    </citation>
    <scope>NUCLEOTIDE SEQUENCE [LARGE SCALE GENOMIC DNA]</scope>
    <source>
        <strain evidence="1 2">MRM 9.3</strain>
    </source>
</reference>
<evidence type="ECO:0000313" key="2">
    <source>
        <dbReference type="Proteomes" id="UP000326336"/>
    </source>
</evidence>
<sequence length="94" mass="10726">MSDFSERDRELLTKFGMTEKQVEGDVERMESETADHGITGPVHYGLHMIANRDDDPMVSVTIKMPASQLARVNAAAKRYHISRSEYMRRRLADA</sequence>
<gene>
    <name evidence="1" type="ORF">EHS19_05035</name>
</gene>
<dbReference type="Proteomes" id="UP000326336">
    <property type="component" value="Unassembled WGS sequence"/>
</dbReference>
<dbReference type="AlphaFoldDB" id="A0A5N5RJE4"/>
<keyword evidence="2" id="KW-1185">Reference proteome</keyword>
<name>A0A5N5RJE4_9BIFI</name>
<organism evidence="1 2">
    <name type="scientific">Bifidobacterium jacchi</name>
    <dbReference type="NCBI Taxonomy" id="2490545"/>
    <lineage>
        <taxon>Bacteria</taxon>
        <taxon>Bacillati</taxon>
        <taxon>Actinomycetota</taxon>
        <taxon>Actinomycetes</taxon>
        <taxon>Bifidobacteriales</taxon>
        <taxon>Bifidobacteriaceae</taxon>
        <taxon>Bifidobacterium</taxon>
    </lineage>
</organism>
<dbReference type="EMBL" id="RQSP01000012">
    <property type="protein sequence ID" value="KAB5607415.1"/>
    <property type="molecule type" value="Genomic_DNA"/>
</dbReference>
<dbReference type="OrthoDB" id="3234009at2"/>
<accession>A0A5N5RJE4</accession>
<comment type="caution">
    <text evidence="1">The sequence shown here is derived from an EMBL/GenBank/DDBJ whole genome shotgun (WGS) entry which is preliminary data.</text>
</comment>
<evidence type="ECO:0000313" key="1">
    <source>
        <dbReference type="EMBL" id="KAB5607415.1"/>
    </source>
</evidence>
<dbReference type="Gene3D" id="1.10.1220.10">
    <property type="entry name" value="Met repressor-like"/>
    <property type="match status" value="1"/>
</dbReference>
<dbReference type="RefSeq" id="WP_151916691.1">
    <property type="nucleotide sequence ID" value="NZ_RQSP01000012.1"/>
</dbReference>
<dbReference type="GO" id="GO:0006355">
    <property type="term" value="P:regulation of DNA-templated transcription"/>
    <property type="evidence" value="ECO:0007669"/>
    <property type="project" value="InterPro"/>
</dbReference>
<dbReference type="InterPro" id="IPR013321">
    <property type="entry name" value="Arc_rbn_hlx_hlx"/>
</dbReference>